<sequence>MIPWVHLDTGSVPGGGTDLRLMRRGDEFAIMADTIELMNNRRSGSEVALAAMTCARLQDRPRARILIGGLGMGFTLRAALEGLGPEAQVVVAELVPAVVAWARGPLAHVFAGCLDDPRVDLQEADVNRLIQAGPARYDAILLDVDNGPEGLMRKANDRLYDNWGLKRARWALRPGGILGVWSGAPDRKFKSRLQRSGFAVDEQRVHASGRGSGPKHVVWLGTRTEGQAEARGETRGETRGEARSEGRPAGGPGPRGPAQGRRRPAR</sequence>
<evidence type="ECO:0000313" key="4">
    <source>
        <dbReference type="EMBL" id="SFH22787.1"/>
    </source>
</evidence>
<organism evidence="4 6">
    <name type="scientific">Methylobacterium phyllosphaerae</name>
    <dbReference type="NCBI Taxonomy" id="418223"/>
    <lineage>
        <taxon>Bacteria</taxon>
        <taxon>Pseudomonadati</taxon>
        <taxon>Pseudomonadota</taxon>
        <taxon>Alphaproteobacteria</taxon>
        <taxon>Hyphomicrobiales</taxon>
        <taxon>Methylobacteriaceae</taxon>
        <taxon>Methylobacterium</taxon>
    </lineage>
</organism>
<dbReference type="SUPFAM" id="SSF53335">
    <property type="entry name" value="S-adenosyl-L-methionine-dependent methyltransferases"/>
    <property type="match status" value="1"/>
</dbReference>
<evidence type="ECO:0000313" key="3">
    <source>
        <dbReference type="EMBL" id="APT33208.1"/>
    </source>
</evidence>
<evidence type="ECO:0008006" key="7">
    <source>
        <dbReference type="Google" id="ProtNLM"/>
    </source>
</evidence>
<dbReference type="InterPro" id="IPR029063">
    <property type="entry name" value="SAM-dependent_MTases_sf"/>
</dbReference>
<gene>
    <name evidence="3" type="ORF">MCBMB27_03917</name>
    <name evidence="4" type="ORF">SAMN05192567_11719</name>
</gene>
<dbReference type="Gene3D" id="3.40.50.150">
    <property type="entry name" value="Vaccinia Virus protein VP39"/>
    <property type="match status" value="1"/>
</dbReference>
<reference evidence="3 5" key="1">
    <citation type="submission" date="2016-04" db="EMBL/GenBank/DDBJ databases">
        <title>Complete genome sequencing and analysis of CBMB27, Methylobacterium phyllosphaerae isolated from leaf tissues of rice (Oryza sativa L.).</title>
        <authorList>
            <person name="Lee Y."/>
            <person name="Hwangbo K."/>
            <person name="Chung H."/>
            <person name="Yoo J."/>
            <person name="Kim K.Y."/>
            <person name="Sa T.M."/>
            <person name="Um Y."/>
            <person name="Madhaiyan M."/>
        </authorList>
    </citation>
    <scope>NUCLEOTIDE SEQUENCE [LARGE SCALE GENOMIC DNA]</scope>
    <source>
        <strain evidence="3 5">CBMB27</strain>
    </source>
</reference>
<name>A0AAE8HU55_9HYPH</name>
<feature type="region of interest" description="Disordered" evidence="2">
    <location>
        <begin position="203"/>
        <end position="266"/>
    </location>
</feature>
<dbReference type="EMBL" id="CP015367">
    <property type="protein sequence ID" value="APT33208.1"/>
    <property type="molecule type" value="Genomic_DNA"/>
</dbReference>
<dbReference type="CDD" id="cd02440">
    <property type="entry name" value="AdoMet_MTases"/>
    <property type="match status" value="1"/>
</dbReference>
<accession>A0AAE8HU55</accession>
<dbReference type="Proteomes" id="UP000185487">
    <property type="component" value="Chromosome"/>
</dbReference>
<evidence type="ECO:0000256" key="2">
    <source>
        <dbReference type="SAM" id="MobiDB-lite"/>
    </source>
</evidence>
<dbReference type="KEGG" id="mphy:MCBMB27_03917"/>
<dbReference type="Proteomes" id="UP000199140">
    <property type="component" value="Unassembled WGS sequence"/>
</dbReference>
<dbReference type="PANTHER" id="PTHR43317">
    <property type="entry name" value="THERMOSPERMINE SYNTHASE ACAULIS5"/>
    <property type="match status" value="1"/>
</dbReference>
<dbReference type="AlphaFoldDB" id="A0AAE8HU55"/>
<dbReference type="EMBL" id="FOPK01000017">
    <property type="protein sequence ID" value="SFH22787.1"/>
    <property type="molecule type" value="Genomic_DNA"/>
</dbReference>
<evidence type="ECO:0000256" key="1">
    <source>
        <dbReference type="ARBA" id="ARBA00023115"/>
    </source>
</evidence>
<evidence type="ECO:0000313" key="5">
    <source>
        <dbReference type="Proteomes" id="UP000185487"/>
    </source>
</evidence>
<keyword evidence="1" id="KW-0620">Polyamine biosynthesis</keyword>
<reference evidence="4 6" key="2">
    <citation type="submission" date="2016-10" db="EMBL/GenBank/DDBJ databases">
        <authorList>
            <person name="Varghese N."/>
            <person name="Submissions S."/>
        </authorList>
    </citation>
    <scope>NUCLEOTIDE SEQUENCE [LARGE SCALE GENOMIC DNA]</scope>
    <source>
        <strain evidence="4 6">CBMB27</strain>
    </source>
</reference>
<feature type="compositionally biased region" description="Basic and acidic residues" evidence="2">
    <location>
        <begin position="226"/>
        <end position="246"/>
    </location>
</feature>
<protein>
    <recommendedName>
        <fullName evidence="7">Spermidine synthase</fullName>
    </recommendedName>
</protein>
<evidence type="ECO:0000313" key="6">
    <source>
        <dbReference type="Proteomes" id="UP000199140"/>
    </source>
</evidence>
<dbReference type="RefSeq" id="WP_075381051.1">
    <property type="nucleotide sequence ID" value="NZ_CP015367.1"/>
</dbReference>
<dbReference type="GO" id="GO:0006596">
    <property type="term" value="P:polyamine biosynthetic process"/>
    <property type="evidence" value="ECO:0007669"/>
    <property type="project" value="UniProtKB-KW"/>
</dbReference>
<dbReference type="PANTHER" id="PTHR43317:SF3">
    <property type="entry name" value="BLR2883 PROTEIN"/>
    <property type="match status" value="1"/>
</dbReference>
<keyword evidence="5" id="KW-1185">Reference proteome</keyword>
<proteinExistence type="predicted"/>